<keyword evidence="1" id="KW-0732">Signal</keyword>
<name>A0A401VZ06_STREY</name>
<dbReference type="EMBL" id="BHZD01000001">
    <property type="protein sequence ID" value="GCD42310.1"/>
    <property type="molecule type" value="Genomic_DNA"/>
</dbReference>
<feature type="chain" id="PRO_5039209451" evidence="1">
    <location>
        <begin position="30"/>
        <end position="146"/>
    </location>
</feature>
<sequence length="146" mass="15243">MPCPTSRAAAISTTALTLASALTVTAASALDHNDQPAPPKRLNAQAYDAWFDVLSRQTSGLKARISEADGTPVAGLPVKFTVAGEKALLCEAVTDTDGYAECKKSRLPSLLASAVKLLTGGYDSTFDGNTRYAPVSTHNSVAVDMR</sequence>
<proteinExistence type="predicted"/>
<evidence type="ECO:0000256" key="1">
    <source>
        <dbReference type="SAM" id="SignalP"/>
    </source>
</evidence>
<protein>
    <submittedName>
        <fullName evidence="2">Uncharacterized protein</fullName>
    </submittedName>
</protein>
<dbReference type="InterPro" id="IPR008964">
    <property type="entry name" value="Invasin/intimin_cell_adhesion"/>
</dbReference>
<evidence type="ECO:0000313" key="3">
    <source>
        <dbReference type="Proteomes" id="UP000286746"/>
    </source>
</evidence>
<comment type="caution">
    <text evidence="2">The sequence shown here is derived from an EMBL/GenBank/DDBJ whole genome shotgun (WGS) entry which is preliminary data.</text>
</comment>
<dbReference type="SUPFAM" id="SSF49373">
    <property type="entry name" value="Invasin/intimin cell-adhesion fragments"/>
    <property type="match status" value="1"/>
</dbReference>
<keyword evidence="3" id="KW-1185">Reference proteome</keyword>
<dbReference type="Proteomes" id="UP000286746">
    <property type="component" value="Unassembled WGS sequence"/>
</dbReference>
<dbReference type="RefSeq" id="WP_125053720.1">
    <property type="nucleotide sequence ID" value="NZ_BHZD01000001.1"/>
</dbReference>
<reference evidence="2 3" key="1">
    <citation type="submission" date="2018-11" db="EMBL/GenBank/DDBJ databases">
        <title>Whole genome sequence of Streptomyces paromomycinus NBRC 15454(T).</title>
        <authorList>
            <person name="Komaki H."/>
            <person name="Tamura T."/>
        </authorList>
    </citation>
    <scope>NUCLEOTIDE SEQUENCE [LARGE SCALE GENOMIC DNA]</scope>
    <source>
        <strain evidence="2 3">NBRC 15454</strain>
    </source>
</reference>
<dbReference type="AlphaFoldDB" id="A0A401VZ06"/>
<organism evidence="2 3">
    <name type="scientific">Streptomyces paromomycinus</name>
    <name type="common">Streptomyces rimosus subsp. paromomycinus</name>
    <dbReference type="NCBI Taxonomy" id="92743"/>
    <lineage>
        <taxon>Bacteria</taxon>
        <taxon>Bacillati</taxon>
        <taxon>Actinomycetota</taxon>
        <taxon>Actinomycetes</taxon>
        <taxon>Kitasatosporales</taxon>
        <taxon>Streptomycetaceae</taxon>
        <taxon>Streptomyces</taxon>
    </lineage>
</organism>
<evidence type="ECO:0000313" key="2">
    <source>
        <dbReference type="EMBL" id="GCD42310.1"/>
    </source>
</evidence>
<gene>
    <name evidence="2" type="ORF">GKJPGBOP_01969</name>
</gene>
<accession>A0A401VZ06</accession>
<feature type="signal peptide" evidence="1">
    <location>
        <begin position="1"/>
        <end position="29"/>
    </location>
</feature>